<dbReference type="AlphaFoldDB" id="A0A0V1BNL2"/>
<gene>
    <name evidence="1" type="ORF">T01_1604</name>
</gene>
<keyword evidence="2" id="KW-1185">Reference proteome</keyword>
<dbReference type="EMBL" id="JYDH01000026">
    <property type="protein sequence ID" value="KRY38334.1"/>
    <property type="molecule type" value="Genomic_DNA"/>
</dbReference>
<evidence type="ECO:0000313" key="1">
    <source>
        <dbReference type="EMBL" id="KRY38334.1"/>
    </source>
</evidence>
<dbReference type="Proteomes" id="UP000054776">
    <property type="component" value="Unassembled WGS sequence"/>
</dbReference>
<dbReference type="InParanoid" id="A0A0V1BNL2"/>
<evidence type="ECO:0000313" key="2">
    <source>
        <dbReference type="Proteomes" id="UP000054776"/>
    </source>
</evidence>
<reference evidence="1 2" key="1">
    <citation type="submission" date="2015-01" db="EMBL/GenBank/DDBJ databases">
        <title>Evolution of Trichinella species and genotypes.</title>
        <authorList>
            <person name="Korhonen P.K."/>
            <person name="Edoardo P."/>
            <person name="Giuseppe L.R."/>
            <person name="Gasser R.B."/>
        </authorList>
    </citation>
    <scope>NUCLEOTIDE SEQUENCE [LARGE SCALE GENOMIC DNA]</scope>
    <source>
        <strain evidence="1">ISS3</strain>
    </source>
</reference>
<comment type="caution">
    <text evidence="1">The sequence shown here is derived from an EMBL/GenBank/DDBJ whole genome shotgun (WGS) entry which is preliminary data.</text>
</comment>
<sequence length="194" mass="22376">MLSGSPWMLKICRKDDISASNVVFLITHTSSHVKKVSTMIKKFLPQMRPAISMQSLCKTTEFWKFLTCIQARAEAIVGTVRMFLPKFQFRRLILATKRSLRILSPWKISGISWLVLQYLSDLMHISLCVCLKHEHLGADSKLSFFREKRRNCSSSSHKSITGRSRNIISNSEKLQPWANRRRSAIKSEIESLTF</sequence>
<accession>A0A0V1BNL2</accession>
<organism evidence="1 2">
    <name type="scientific">Trichinella spiralis</name>
    <name type="common">Trichina worm</name>
    <dbReference type="NCBI Taxonomy" id="6334"/>
    <lineage>
        <taxon>Eukaryota</taxon>
        <taxon>Metazoa</taxon>
        <taxon>Ecdysozoa</taxon>
        <taxon>Nematoda</taxon>
        <taxon>Enoplea</taxon>
        <taxon>Dorylaimia</taxon>
        <taxon>Trichinellida</taxon>
        <taxon>Trichinellidae</taxon>
        <taxon>Trichinella</taxon>
    </lineage>
</organism>
<name>A0A0V1BNL2_TRISP</name>
<proteinExistence type="predicted"/>
<protein>
    <submittedName>
        <fullName evidence="1">Uncharacterized protein</fullName>
    </submittedName>
</protein>